<gene>
    <name evidence="6" type="ORF">P691DRAFT_660345</name>
</gene>
<keyword evidence="1" id="KW-0805">Transcription regulation</keyword>
<organism evidence="6 7">
    <name type="scientific">Macrolepiota fuliginosa MF-IS2</name>
    <dbReference type="NCBI Taxonomy" id="1400762"/>
    <lineage>
        <taxon>Eukaryota</taxon>
        <taxon>Fungi</taxon>
        <taxon>Dikarya</taxon>
        <taxon>Basidiomycota</taxon>
        <taxon>Agaricomycotina</taxon>
        <taxon>Agaricomycetes</taxon>
        <taxon>Agaricomycetidae</taxon>
        <taxon>Agaricales</taxon>
        <taxon>Agaricineae</taxon>
        <taxon>Agaricaceae</taxon>
        <taxon>Macrolepiota</taxon>
    </lineage>
</organism>
<evidence type="ECO:0000313" key="7">
    <source>
        <dbReference type="Proteomes" id="UP000807342"/>
    </source>
</evidence>
<dbReference type="Gene3D" id="1.10.150.60">
    <property type="entry name" value="ARID DNA-binding domain"/>
    <property type="match status" value="1"/>
</dbReference>
<name>A0A9P5XP16_9AGAR</name>
<dbReference type="OrthoDB" id="1938591at2759"/>
<dbReference type="SUPFAM" id="SSF46774">
    <property type="entry name" value="ARID-like"/>
    <property type="match status" value="1"/>
</dbReference>
<evidence type="ECO:0000256" key="3">
    <source>
        <dbReference type="ARBA" id="ARBA00023242"/>
    </source>
</evidence>
<dbReference type="InterPro" id="IPR001606">
    <property type="entry name" value="ARID_dom"/>
</dbReference>
<dbReference type="Proteomes" id="UP000807342">
    <property type="component" value="Unassembled WGS sequence"/>
</dbReference>
<dbReference type="SMART" id="SM01014">
    <property type="entry name" value="ARID"/>
    <property type="match status" value="1"/>
</dbReference>
<dbReference type="GO" id="GO:0005634">
    <property type="term" value="C:nucleus"/>
    <property type="evidence" value="ECO:0007669"/>
    <property type="project" value="TreeGrafter"/>
</dbReference>
<keyword evidence="2" id="KW-0804">Transcription</keyword>
<dbReference type="EMBL" id="MU151069">
    <property type="protein sequence ID" value="KAF9452626.1"/>
    <property type="molecule type" value="Genomic_DNA"/>
</dbReference>
<feature type="compositionally biased region" description="Polar residues" evidence="4">
    <location>
        <begin position="310"/>
        <end position="346"/>
    </location>
</feature>
<evidence type="ECO:0000256" key="1">
    <source>
        <dbReference type="ARBA" id="ARBA00023015"/>
    </source>
</evidence>
<dbReference type="PANTHER" id="PTHR13964">
    <property type="entry name" value="RBP-RELATED"/>
    <property type="match status" value="1"/>
</dbReference>
<dbReference type="InterPro" id="IPR051232">
    <property type="entry name" value="ARID/SWI1_ChromRemod"/>
</dbReference>
<feature type="compositionally biased region" description="Polar residues" evidence="4">
    <location>
        <begin position="102"/>
        <end position="115"/>
    </location>
</feature>
<feature type="region of interest" description="Disordered" evidence="4">
    <location>
        <begin position="102"/>
        <end position="132"/>
    </location>
</feature>
<feature type="non-terminal residue" evidence="6">
    <location>
        <position position="1"/>
    </location>
</feature>
<keyword evidence="3" id="KW-0539">Nucleus</keyword>
<feature type="region of interest" description="Disordered" evidence="4">
    <location>
        <begin position="302"/>
        <end position="354"/>
    </location>
</feature>
<protein>
    <recommendedName>
        <fullName evidence="5">ARID domain-containing protein</fullName>
    </recommendedName>
</protein>
<accession>A0A9P5XP16</accession>
<feature type="domain" description="ARID" evidence="5">
    <location>
        <begin position="134"/>
        <end position="261"/>
    </location>
</feature>
<dbReference type="Pfam" id="PF01388">
    <property type="entry name" value="ARID"/>
    <property type="match status" value="1"/>
</dbReference>
<sequence length="921" mass="101460">QMQQQPQQAGLGFNMSTSPSFDHPPLFNNLDPSQAAKQMAALTAANHARIAANSRPPPSVSAGGGTSSGPYLGGITPASYSSSKHDLLSASVNGHANFQLPNNHSVPQTPNSAVNASFLDPPMSQPSAQAASLKQRQQSFLTGLANVMAKRNTPLPPSLTGIPSPGYDPNTSPWSYIEPSAEIGSFRLANQDVNLFKLWGLVMQHGGAQVLKANNGWSAICAEFNLPEEFSQMQANGSTSVAMMLEQMYTAILYPFEDLYKKNIQEQQRKAQLASRQQVPAQMQRGPMPAMGMLGQQMSNTNGAHFANPATHTPQTPHQRPGSTVLNTQNPSHNLSMAQSTPQSGIGPTGEPNLLDPDIQGIKRKLDIEDAEVKRARQKTGELYSTNFSQGLSLITLNQTLSRTTMLETSTTPIQNPGPTRMRQPLRRKIEYVPWARELDTFGGRDFRMIDHEYNTIAQRRPLREINDWGNIDVEALRMSIRSKLPTELSYALTTLTILSTMRGPSPGSGFPIFQCVDLFDDILDLLEEEAFGDAQDDTSTENATEVSPIATHRDLLNAIYDEGLAPFAVLKNHQGSKKPTSGPAPRPADTILAIVNFMRNLSVFSDNWQFLSQHDRLIDTMLRLCAVCRVNGLPASASPNLSLSDLVLIRKDTLYALVNLASFITLSPSSSQSPSITQMSTRAFELVASYLVDPTEAVSPFASIQLAGQPLSTPPKPSTLADAALEVFTRFSHSDLNRQTLAQTIPQSHIWQLFEALVHRLPVTDMDFQLFGREAWLSYLEKTVMSLYSLSFLASPSLKQRLKTDRKLGFKTVMFRLVQKFLTNPNPELRMLFFLCSRRAIETMKVLDDEGDLFDTTETTTTTLSFGMGFADSSDNIMESGTGLLVGQRDATWDILMMREVFSDEGMFKELESLARVECR</sequence>
<dbReference type="GO" id="GO:0006357">
    <property type="term" value="P:regulation of transcription by RNA polymerase II"/>
    <property type="evidence" value="ECO:0007669"/>
    <property type="project" value="TreeGrafter"/>
</dbReference>
<dbReference type="SMART" id="SM00501">
    <property type="entry name" value="BRIGHT"/>
    <property type="match status" value="1"/>
</dbReference>
<evidence type="ECO:0000259" key="5">
    <source>
        <dbReference type="PROSITE" id="PS51011"/>
    </source>
</evidence>
<dbReference type="GO" id="GO:0000976">
    <property type="term" value="F:transcription cis-regulatory region binding"/>
    <property type="evidence" value="ECO:0007669"/>
    <property type="project" value="TreeGrafter"/>
</dbReference>
<evidence type="ECO:0000256" key="2">
    <source>
        <dbReference type="ARBA" id="ARBA00023163"/>
    </source>
</evidence>
<keyword evidence="7" id="KW-1185">Reference proteome</keyword>
<evidence type="ECO:0000256" key="4">
    <source>
        <dbReference type="SAM" id="MobiDB-lite"/>
    </source>
</evidence>
<feature type="region of interest" description="Disordered" evidence="4">
    <location>
        <begin position="1"/>
        <end position="23"/>
    </location>
</feature>
<reference evidence="6" key="1">
    <citation type="submission" date="2020-11" db="EMBL/GenBank/DDBJ databases">
        <authorList>
            <consortium name="DOE Joint Genome Institute"/>
            <person name="Ahrendt S."/>
            <person name="Riley R."/>
            <person name="Andreopoulos W."/>
            <person name="Labutti K."/>
            <person name="Pangilinan J."/>
            <person name="Ruiz-Duenas F.J."/>
            <person name="Barrasa J.M."/>
            <person name="Sanchez-Garcia M."/>
            <person name="Camarero S."/>
            <person name="Miyauchi S."/>
            <person name="Serrano A."/>
            <person name="Linde D."/>
            <person name="Babiker R."/>
            <person name="Drula E."/>
            <person name="Ayuso-Fernandez I."/>
            <person name="Pacheco R."/>
            <person name="Padilla G."/>
            <person name="Ferreira P."/>
            <person name="Barriuso J."/>
            <person name="Kellner H."/>
            <person name="Castanera R."/>
            <person name="Alfaro M."/>
            <person name="Ramirez L."/>
            <person name="Pisabarro A.G."/>
            <person name="Kuo A."/>
            <person name="Tritt A."/>
            <person name="Lipzen A."/>
            <person name="He G."/>
            <person name="Yan M."/>
            <person name="Ng V."/>
            <person name="Cullen D."/>
            <person name="Martin F."/>
            <person name="Rosso M.-N."/>
            <person name="Henrissat B."/>
            <person name="Hibbett D."/>
            <person name="Martinez A.T."/>
            <person name="Grigoriev I.V."/>
        </authorList>
    </citation>
    <scope>NUCLEOTIDE SEQUENCE</scope>
    <source>
        <strain evidence="6">MF-IS2</strain>
    </source>
</reference>
<dbReference type="AlphaFoldDB" id="A0A9P5XP16"/>
<evidence type="ECO:0000313" key="6">
    <source>
        <dbReference type="EMBL" id="KAF9452626.1"/>
    </source>
</evidence>
<dbReference type="PANTHER" id="PTHR13964:SF27">
    <property type="entry name" value="HAT-TRICK, ISOFORM D"/>
    <property type="match status" value="1"/>
</dbReference>
<comment type="caution">
    <text evidence="6">The sequence shown here is derived from an EMBL/GenBank/DDBJ whole genome shotgun (WGS) entry which is preliminary data.</text>
</comment>
<dbReference type="PROSITE" id="PS51011">
    <property type="entry name" value="ARID"/>
    <property type="match status" value="1"/>
</dbReference>
<dbReference type="InterPro" id="IPR036431">
    <property type="entry name" value="ARID_dom_sf"/>
</dbReference>
<proteinExistence type="predicted"/>